<organism evidence="2 3">
    <name type="scientific">Brevibacillus thermoruber</name>
    <dbReference type="NCBI Taxonomy" id="33942"/>
    <lineage>
        <taxon>Bacteria</taxon>
        <taxon>Bacillati</taxon>
        <taxon>Bacillota</taxon>
        <taxon>Bacilli</taxon>
        <taxon>Bacillales</taxon>
        <taxon>Paenibacillaceae</taxon>
        <taxon>Brevibacillus</taxon>
    </lineage>
</organism>
<evidence type="ECO:0008006" key="4">
    <source>
        <dbReference type="Google" id="ProtNLM"/>
    </source>
</evidence>
<reference evidence="2" key="1">
    <citation type="submission" date="2022-12" db="EMBL/GenBank/DDBJ databases">
        <title>Draft genome sequence of the thermophilic strain Brevibacillus thermoruber HT42, isolated from Los Humeros, Puebla, Mexico, with biotechnological potential.</title>
        <authorList>
            <person name="Lara Sanchez J."/>
            <person name="Solis Palacios R."/>
            <person name="Bustos Baena A.S."/>
            <person name="Ruz Baez A.E."/>
            <person name="Espinosa Luna G."/>
            <person name="Oliart Ros R.M."/>
        </authorList>
    </citation>
    <scope>NUCLEOTIDE SEQUENCE</scope>
    <source>
        <strain evidence="2">HT42</strain>
    </source>
</reference>
<accession>A0A9X3TSB4</accession>
<feature type="chain" id="PRO_5040915052" description="Lipoprotein" evidence="1">
    <location>
        <begin position="23"/>
        <end position="416"/>
    </location>
</feature>
<evidence type="ECO:0000313" key="2">
    <source>
        <dbReference type="EMBL" id="MDA5109707.1"/>
    </source>
</evidence>
<dbReference type="AlphaFoldDB" id="A0A9X3TSB4"/>
<dbReference type="RefSeq" id="WP_271140465.1">
    <property type="nucleotide sequence ID" value="NZ_JAPYYP010000020.1"/>
</dbReference>
<feature type="signal peptide" evidence="1">
    <location>
        <begin position="1"/>
        <end position="22"/>
    </location>
</feature>
<dbReference type="PROSITE" id="PS51257">
    <property type="entry name" value="PROKAR_LIPOPROTEIN"/>
    <property type="match status" value="1"/>
</dbReference>
<keyword evidence="1" id="KW-0732">Signal</keyword>
<name>A0A9X3TSB4_9BACL</name>
<evidence type="ECO:0000313" key="3">
    <source>
        <dbReference type="Proteomes" id="UP001151071"/>
    </source>
</evidence>
<dbReference type="Proteomes" id="UP001151071">
    <property type="component" value="Unassembled WGS sequence"/>
</dbReference>
<keyword evidence="3" id="KW-1185">Reference proteome</keyword>
<protein>
    <recommendedName>
        <fullName evidence="4">Lipoprotein</fullName>
    </recommendedName>
</protein>
<dbReference type="EMBL" id="JAPYYP010000020">
    <property type="protein sequence ID" value="MDA5109707.1"/>
    <property type="molecule type" value="Genomic_DNA"/>
</dbReference>
<comment type="caution">
    <text evidence="2">The sequence shown here is derived from an EMBL/GenBank/DDBJ whole genome shotgun (WGS) entry which is preliminary data.</text>
</comment>
<sequence length="416" mass="45725">MWKKGSALLLALMLLLTGCAGEASLVRDAVVASLEKPNYDFEGTLKLTGDVDKLPDALGEQQDKDTAALLAAVKAGVTVKGTQLDLKNAKVNLEVNDDKLLREKGFWTGDKKAALELVVNDDKLFAKSPLDQKYLLLDTNVANAAALGGEVKVDAAKVKEYQDKMNKLAIDFAKKYIATYGYKLSNAKNLGTETVELPNGEKVKATHVAVKLDAKELINLFFYTANDAVANQDVKAFAIDMLVLSNSLQEELLNPEKKTTEAEKRAVAEAMVTAGLAQAKQWLNTEGKKLTPEQLLEKAKQNGFHGLTWNLDFYIDEAKLPVRQKSALSVTFQAPQMKQPLTIGLESDQFAYNFGKPTKYDVPSKDAAVTIDQLKQDKKALDAFHEKGFLLTFAEKALEEPQSLEPDKAIEQETKK</sequence>
<gene>
    <name evidence="2" type="ORF">O3V59_15175</name>
</gene>
<proteinExistence type="predicted"/>
<evidence type="ECO:0000256" key="1">
    <source>
        <dbReference type="SAM" id="SignalP"/>
    </source>
</evidence>